<keyword evidence="1" id="KW-0802">TPR repeat</keyword>
<dbReference type="EMBL" id="CP029803">
    <property type="protein sequence ID" value="AWT60030.1"/>
    <property type="molecule type" value="Genomic_DNA"/>
</dbReference>
<dbReference type="PANTHER" id="PTHR12558:SF13">
    <property type="entry name" value="CELL DIVISION CYCLE PROTEIN 27 HOMOLOG"/>
    <property type="match status" value="1"/>
</dbReference>
<dbReference type="Proteomes" id="UP000247465">
    <property type="component" value="Chromosome"/>
</dbReference>
<dbReference type="AlphaFoldDB" id="A0A2Z4ALW4"/>
<proteinExistence type="predicted"/>
<dbReference type="PROSITE" id="PS50005">
    <property type="entry name" value="TPR"/>
    <property type="match status" value="2"/>
</dbReference>
<evidence type="ECO:0000313" key="2">
    <source>
        <dbReference type="EMBL" id="AWT60030.1"/>
    </source>
</evidence>
<dbReference type="SMART" id="SM00028">
    <property type="entry name" value="TPR"/>
    <property type="match status" value="7"/>
</dbReference>
<feature type="repeat" description="TPR" evidence="1">
    <location>
        <begin position="135"/>
        <end position="168"/>
    </location>
</feature>
<dbReference type="Pfam" id="PF14559">
    <property type="entry name" value="TPR_19"/>
    <property type="match status" value="1"/>
</dbReference>
<reference evidence="2 3" key="1">
    <citation type="submission" date="2018-06" db="EMBL/GenBank/DDBJ databases">
        <title>Draft Genome Sequence of a Novel Marine Bacterium Related to the Verrucomicrobia.</title>
        <authorList>
            <person name="Vosseberg J."/>
            <person name="Martijn J."/>
            <person name="Ettema T.J.G."/>
        </authorList>
    </citation>
    <scope>NUCLEOTIDE SEQUENCE [LARGE SCALE GENOMIC DNA]</scope>
    <source>
        <strain evidence="2">TARA_B100001123</strain>
    </source>
</reference>
<accession>A0A2Z4ALW4</accession>
<protein>
    <submittedName>
        <fullName evidence="2">Lipopolysaccharide assembly protein B</fullName>
    </submittedName>
</protein>
<evidence type="ECO:0000313" key="3">
    <source>
        <dbReference type="Proteomes" id="UP000247465"/>
    </source>
</evidence>
<name>A0A2Z4ALW4_9BACT</name>
<dbReference type="PANTHER" id="PTHR12558">
    <property type="entry name" value="CELL DIVISION CYCLE 16,23,27"/>
    <property type="match status" value="1"/>
</dbReference>
<organism evidence="2 3">
    <name type="scientific">Candidatus Moanibacter tarae</name>
    <dbReference type="NCBI Taxonomy" id="2200854"/>
    <lineage>
        <taxon>Bacteria</taxon>
        <taxon>Pseudomonadati</taxon>
        <taxon>Verrucomicrobiota</taxon>
        <taxon>Opitutia</taxon>
        <taxon>Puniceicoccales</taxon>
        <taxon>Puniceicoccales incertae sedis</taxon>
        <taxon>Candidatus Moanibacter</taxon>
    </lineage>
</organism>
<gene>
    <name evidence="2" type="primary">lapB</name>
    <name evidence="2" type="ORF">DF168_01229</name>
</gene>
<dbReference type="Pfam" id="PF13432">
    <property type="entry name" value="TPR_16"/>
    <property type="match status" value="1"/>
</dbReference>
<dbReference type="InterPro" id="IPR011990">
    <property type="entry name" value="TPR-like_helical_dom_sf"/>
</dbReference>
<dbReference type="SUPFAM" id="SSF48452">
    <property type="entry name" value="TPR-like"/>
    <property type="match status" value="2"/>
</dbReference>
<dbReference type="KEGG" id="mtar:DF168_01229"/>
<feature type="repeat" description="TPR" evidence="1">
    <location>
        <begin position="169"/>
        <end position="202"/>
    </location>
</feature>
<dbReference type="Gene3D" id="1.25.40.10">
    <property type="entry name" value="Tetratricopeptide repeat domain"/>
    <property type="match status" value="2"/>
</dbReference>
<dbReference type="InterPro" id="IPR019734">
    <property type="entry name" value="TPR_rpt"/>
</dbReference>
<evidence type="ECO:0000256" key="1">
    <source>
        <dbReference type="PROSITE-ProRule" id="PRU00339"/>
    </source>
</evidence>
<sequence>MKAQLRTLFVQITLMFVLGCSGYVMAQESSWIPIPLRQEFFQSEDFRKRFLYSYAPDSRTEPTINTEEKELFDLLKAQIEQNNIDLAITTVRAGITPESSAALDFTLGNLYFEKDQHTAAIQSYRNAIGKFSNFRRAHNLMGKIHVRLGKTEIAIKHFVKAIELGDASGDLFGLLGYCYLRVQRIDAALAAYQQALMFDPKSNDWKLGKVQCLLNLQKWDESIALFEELLAESPDRQEYWLLQANAYLGLGRSMQAAANYEVLRRLGKATPDSLFQLGDIYINEDLADLAYAVYLEGLKSKEKVDVRRPIRVASILASRASWKDASNYIESIRRAYGSELKDKNELELLSLESEISLAEGETEKAVDILKQIIERDPLNCKSLLLLAGFQGKAGEVEESVFHYEAAQEIRECQYQAFVEQAQMHVARSEFCDAVPLLKKALDVENSDNVDKYSEAVNRACISSNI</sequence>
<dbReference type="PROSITE" id="PS51257">
    <property type="entry name" value="PROKAR_LIPOPROTEIN"/>
    <property type="match status" value="1"/>
</dbReference>